<accession>A0A2A4WY43</accession>
<evidence type="ECO:0000313" key="1">
    <source>
        <dbReference type="EMBL" id="PCI75220.1"/>
    </source>
</evidence>
<organism evidence="1 2">
    <name type="scientific">Aerophobetes bacterium</name>
    <dbReference type="NCBI Taxonomy" id="2030807"/>
    <lineage>
        <taxon>Bacteria</taxon>
        <taxon>Candidatus Aerophobota</taxon>
    </lineage>
</organism>
<comment type="caution">
    <text evidence="1">The sequence shown here is derived from an EMBL/GenBank/DDBJ whole genome shotgun (WGS) entry which is preliminary data.</text>
</comment>
<protein>
    <recommendedName>
        <fullName evidence="3">DUF676 domain-containing protein</fullName>
    </recommendedName>
</protein>
<sequence>MSAHVGSVFVVGQGHVAKQTVIYCNDINRTKTEIEKSAGHISQLFKQEVLVFHNPTTFATMTNADLQEKAANNLMETIETCLPPRARVVLLAHGHGAMVVRRALEKLAVDSQNTHGNKIHCYTFGGATMVPRLASKVHNYVIDGEAVSKGVSDEQSHMKAALEMTKPFRDGTEEPIINLGKALQKVIKKSAKTDKGAAILTKYFASCDVFVVKGQAREASDWSLIKKEVFADVANNAGKYSMLDYSQIVLPLIAQAEATMPSQSSSSNDATAAI</sequence>
<evidence type="ECO:0008006" key="3">
    <source>
        <dbReference type="Google" id="ProtNLM"/>
    </source>
</evidence>
<dbReference type="AlphaFoldDB" id="A0A2A4WY43"/>
<gene>
    <name evidence="1" type="ORF">COB21_05905</name>
</gene>
<reference evidence="2" key="1">
    <citation type="submission" date="2017-08" db="EMBL/GenBank/DDBJ databases">
        <title>A dynamic microbial community with high functional redundancy inhabits the cold, oxic subseafloor aquifer.</title>
        <authorList>
            <person name="Tully B.J."/>
            <person name="Wheat C.G."/>
            <person name="Glazer B.T."/>
            <person name="Huber J.A."/>
        </authorList>
    </citation>
    <scope>NUCLEOTIDE SEQUENCE [LARGE SCALE GENOMIC DNA]</scope>
</reference>
<dbReference type="Proteomes" id="UP000218775">
    <property type="component" value="Unassembled WGS sequence"/>
</dbReference>
<dbReference type="EMBL" id="NVUK01000053">
    <property type="protein sequence ID" value="PCI75220.1"/>
    <property type="molecule type" value="Genomic_DNA"/>
</dbReference>
<proteinExistence type="predicted"/>
<name>A0A2A4WY43_UNCAE</name>
<evidence type="ECO:0000313" key="2">
    <source>
        <dbReference type="Proteomes" id="UP000218775"/>
    </source>
</evidence>